<evidence type="ECO:0000256" key="3">
    <source>
        <dbReference type="ARBA" id="ARBA00022840"/>
    </source>
</evidence>
<dbReference type="SUPFAM" id="SSF53067">
    <property type="entry name" value="Actin-like ATPase domain"/>
    <property type="match status" value="2"/>
</dbReference>
<dbReference type="GO" id="GO:0005524">
    <property type="term" value="F:ATP binding"/>
    <property type="evidence" value="ECO:0007669"/>
    <property type="project" value="UniProtKB-KW"/>
</dbReference>
<reference evidence="5 6" key="2">
    <citation type="journal article" date="2017" name="Nat. Ecol. Evol.">
        <title>Scallop genome provides insights into evolution of bilaterian karyotype and development.</title>
        <authorList>
            <person name="Wang S."/>
            <person name="Zhang J."/>
            <person name="Jiao W."/>
            <person name="Li J."/>
            <person name="Xun X."/>
            <person name="Sun Y."/>
            <person name="Guo X."/>
            <person name="Huan P."/>
            <person name="Dong B."/>
            <person name="Zhang L."/>
            <person name="Hu X."/>
            <person name="Sun X."/>
            <person name="Wang J."/>
            <person name="Zhao C."/>
            <person name="Wang Y."/>
            <person name="Wang D."/>
            <person name="Huang X."/>
            <person name="Wang R."/>
            <person name="Lv J."/>
            <person name="Li Y."/>
            <person name="Zhang Z."/>
            <person name="Liu B."/>
            <person name="Lu W."/>
            <person name="Hui Y."/>
            <person name="Liang J."/>
            <person name="Zhou Z."/>
            <person name="Hou R."/>
            <person name="Li X."/>
            <person name="Liu Y."/>
            <person name="Li H."/>
            <person name="Ning X."/>
            <person name="Lin Y."/>
            <person name="Zhao L."/>
            <person name="Xing Q."/>
            <person name="Dou J."/>
            <person name="Li Y."/>
            <person name="Mao J."/>
            <person name="Guo H."/>
            <person name="Dou H."/>
            <person name="Li T."/>
            <person name="Mu C."/>
            <person name="Jiang W."/>
            <person name="Fu Q."/>
            <person name="Fu X."/>
            <person name="Miao Y."/>
            <person name="Liu J."/>
            <person name="Yu Q."/>
            <person name="Li R."/>
            <person name="Liao H."/>
            <person name="Li X."/>
            <person name="Kong Y."/>
            <person name="Jiang Z."/>
            <person name="Chourrout D."/>
            <person name="Li R."/>
            <person name="Bao Z."/>
        </authorList>
    </citation>
    <scope>NUCLEOTIDE SEQUENCE [LARGE SCALE GENOMIC DNA]</scope>
    <source>
        <strain evidence="5 6">PY_sf001</strain>
    </source>
</reference>
<dbReference type="PANTHER" id="PTHR14187">
    <property type="entry name" value="ALPHA KINASE/ELONGATION FACTOR 2 KINASE"/>
    <property type="match status" value="1"/>
</dbReference>
<dbReference type="AlphaFoldDB" id="A0A1C9U312"/>
<dbReference type="GO" id="GO:0140662">
    <property type="term" value="F:ATP-dependent protein folding chaperone"/>
    <property type="evidence" value="ECO:0007669"/>
    <property type="project" value="InterPro"/>
</dbReference>
<evidence type="ECO:0000313" key="6">
    <source>
        <dbReference type="Proteomes" id="UP000242188"/>
    </source>
</evidence>
<gene>
    <name evidence="5" type="ORF">KP79_PYT12183</name>
</gene>
<dbReference type="Pfam" id="PF00012">
    <property type="entry name" value="HSP70"/>
    <property type="match status" value="2"/>
</dbReference>
<proteinExistence type="evidence at transcript level"/>
<evidence type="ECO:0000256" key="2">
    <source>
        <dbReference type="ARBA" id="ARBA00022741"/>
    </source>
</evidence>
<keyword evidence="4" id="KW-0346">Stress response</keyword>
<evidence type="ECO:0000313" key="5">
    <source>
        <dbReference type="EMBL" id="OWF38507.1"/>
    </source>
</evidence>
<name>A0A1C9U312_MIZYE</name>
<dbReference type="InterPro" id="IPR043129">
    <property type="entry name" value="ATPase_NBD"/>
</dbReference>
<dbReference type="EMBL" id="KX085121">
    <property type="protein sequence ID" value="AOR17378.1"/>
    <property type="molecule type" value="mRNA"/>
</dbReference>
<dbReference type="Proteomes" id="UP000242188">
    <property type="component" value="Unassembled WGS sequence"/>
</dbReference>
<evidence type="ECO:0000256" key="1">
    <source>
        <dbReference type="ARBA" id="ARBA00007381"/>
    </source>
</evidence>
<reference evidence="4" key="1">
    <citation type="journal article" date="2016" name="Fish Shellfish Immunol.">
        <title>Hsp70 gene expansions in the scallop (Patinopecten yessoensis) genome and their expression regulation after exposure to the toxic dinoflagellate Alexandrium catenella.</title>
        <authorList>
            <person name="Cheng J."/>
            <person name="Xun X."/>
            <person name="Kong Y."/>
            <person name="Wang S."/>
            <person name="Yang Z."/>
            <person name="Li Y."/>
            <person name="Kong D."/>
            <person name="Wang S."/>
            <person name="Zhang L."/>
            <person name="Hu X."/>
            <person name="Bao Z."/>
        </authorList>
    </citation>
    <scope>NUCLEOTIDE SEQUENCE</scope>
    <source>
        <strain evidence="4">PYE.11125.36.HSPA12</strain>
    </source>
</reference>
<evidence type="ECO:0000313" key="4">
    <source>
        <dbReference type="EMBL" id="AOR17378.1"/>
    </source>
</evidence>
<dbReference type="InterPro" id="IPR013126">
    <property type="entry name" value="Hsp_70_fam"/>
</dbReference>
<keyword evidence="2" id="KW-0547">Nucleotide-binding</keyword>
<dbReference type="Gene3D" id="3.30.420.40">
    <property type="match status" value="2"/>
</dbReference>
<dbReference type="STRING" id="6573.A0A1C9U312"/>
<organism evidence="4">
    <name type="scientific">Mizuhopecten yessoensis</name>
    <name type="common">Japanese scallop</name>
    <name type="synonym">Patinopecten yessoensis</name>
    <dbReference type="NCBI Taxonomy" id="6573"/>
    <lineage>
        <taxon>Eukaryota</taxon>
        <taxon>Metazoa</taxon>
        <taxon>Spiralia</taxon>
        <taxon>Lophotrochozoa</taxon>
        <taxon>Mollusca</taxon>
        <taxon>Bivalvia</taxon>
        <taxon>Autobranchia</taxon>
        <taxon>Pteriomorphia</taxon>
        <taxon>Pectinida</taxon>
        <taxon>Pectinoidea</taxon>
        <taxon>Pectinidae</taxon>
        <taxon>Mizuhopecten</taxon>
    </lineage>
</organism>
<dbReference type="EMBL" id="NEDP02005565">
    <property type="protein sequence ID" value="OWF38507.1"/>
    <property type="molecule type" value="Genomic_DNA"/>
</dbReference>
<dbReference type="CDD" id="cd10229">
    <property type="entry name" value="ASKHA_NBD_HSP70_HSPA12"/>
    <property type="match status" value="1"/>
</dbReference>
<keyword evidence="3" id="KW-0067">ATP-binding</keyword>
<dbReference type="PANTHER" id="PTHR14187:SF5">
    <property type="entry name" value="HEAT SHOCK 70 KDA PROTEIN 12A"/>
    <property type="match status" value="1"/>
</dbReference>
<sequence length="580" mass="65065">MATGGVSKILFVAAIDFGTTYSGYAFGSKADLDKKSEDGRKTINANVWNAGSRSLLSSKAPTALLLNPDKTFKSFGYTAEDDYSQLAEEGEHEDYYYFHRFKMILHDNPDLRKDTKVKDNTGKTLPAIDVFSHSIRFLKNHLFDMINNQIGGELKQEDIQYVLTVPAIWDDKAKQFMREAARSGGINGEQLMIALEPEAASIHCQHIPMGTEGGEATYMVVDLGGGTADITVHQRNRLGGDSELKELHQATGGAYGGKSVDDAFETFLGEIVGSDKIAKLRKESMEDFIDIFREFEAKKRSFDPSKSKKKESVSLPVALTSLVKSDKNIKTMDNAIKQSKHNHDQLLAWSHQKLQIPSEKFNTLFQPTIDGIIKHMEKIFYDSKFQHVDTIVMVGGFSECRLVQDSIQNRFTMKKIIVPDEPGLAVLRGAVLFGHKPRTIRCRVARYTYGVQSWPVFNEYYLQEKRVMIDGVARCKDVFLAFVEKGQQVSPGQSESQVFRALKSNEDSLQCAVYISDKRNPKYVDEPGCRLLGILTVPLDQSGPGPAEIEETLIFGETELFVKARDIRTGIQYQTQFDLL</sequence>
<dbReference type="OrthoDB" id="2963168at2759"/>
<comment type="similarity">
    <text evidence="1">Belongs to the heat shock protein 70 family.</text>
</comment>
<accession>A0A1C9U312</accession>
<keyword evidence="6" id="KW-1185">Reference proteome</keyword>
<protein>
    <submittedName>
        <fullName evidence="4 5">Heat shock 70 kDa protein</fullName>
    </submittedName>
</protein>